<gene>
    <name evidence="3" type="ORF">R55214_HHFBAMCI_00363</name>
</gene>
<dbReference type="EC" id="1.2.1.50" evidence="2"/>
<evidence type="ECO:0000256" key="2">
    <source>
        <dbReference type="PIRNR" id="PIRNR009414"/>
    </source>
</evidence>
<dbReference type="CDD" id="cd07080">
    <property type="entry name" value="ALDH_Acyl-CoA-Red_LuxC"/>
    <property type="match status" value="1"/>
</dbReference>
<reference evidence="3 4" key="1">
    <citation type="submission" date="2023-10" db="EMBL/GenBank/DDBJ databases">
        <authorList>
            <person name="Botero Cardona J."/>
        </authorList>
    </citation>
    <scope>NUCLEOTIDE SEQUENCE [LARGE SCALE GENOMIC DNA]</scope>
    <source>
        <strain evidence="3 4">R-55214</strain>
    </source>
</reference>
<dbReference type="InterPro" id="IPR008670">
    <property type="entry name" value="CoA_reduct_LuxC"/>
</dbReference>
<evidence type="ECO:0000256" key="1">
    <source>
        <dbReference type="ARBA" id="ARBA00022857"/>
    </source>
</evidence>
<proteinExistence type="inferred from homology"/>
<dbReference type="Pfam" id="PF05893">
    <property type="entry name" value="LuxC"/>
    <property type="match status" value="1"/>
</dbReference>
<dbReference type="EMBL" id="CAUZMB010000002">
    <property type="protein sequence ID" value="CAK1231139.1"/>
    <property type="molecule type" value="Genomic_DNA"/>
</dbReference>
<evidence type="ECO:0000313" key="4">
    <source>
        <dbReference type="Proteomes" id="UP001314166"/>
    </source>
</evidence>
<keyword evidence="1 2" id="KW-0521">NADP</keyword>
<sequence>MAEEVETTKINLFLAPNESQFDRLETWSILVGNQRYDLQYPDLTKEEVKATIEALEDHQQIFLSQLSVEQIVTIISAAAEKWTNPEYKERQLALKLLPVITGYSEETINLEIRRYTRLFRTKELRRFLNTELANPAILDAFQPQASGSLTKAYGPKTSFHVFSGNIPGLQVWSLVMTLLVKSASFGKTSFAEPLFPVLFGQSLLEVEPRLAGCLAIFPWKGGSKPAVEEAAAANTDATIAYGSDQSVKKVQALVPDGHLFLHYGYKISFALVGQESLATDRYQDTVNRAGADIAIYDQQSCLSPQCIFVERGGALLPKDFASALAADLASKQQRWPRASLDDQQATAINRLRAQFQLEAIDDDSLTVFSSPKKTDWTVVYHDQPTFTSSPLNRFVHVVAVDDLLTVPNYLKPYRQYLQTAGVAVAPKRLLSITNVLGQAGLCRITALGEMTRARPGWHHDGHFNLLDLLRFTDIESSAESLAEHLDLDVEW</sequence>
<keyword evidence="2" id="KW-0560">Oxidoreductase</keyword>
<accession>A0ABM9MPP2</accession>
<keyword evidence="4" id="KW-1185">Reference proteome</keyword>
<protein>
    <recommendedName>
        <fullName evidence="2">Acyl-CoA reductase</fullName>
        <ecNumber evidence="2">1.2.1.50</ecNumber>
    </recommendedName>
</protein>
<comment type="similarity">
    <text evidence="2">Belongs to the LuxC family.</text>
</comment>
<name>A0ABM9MPP2_9LACO</name>
<dbReference type="PIRSF" id="PIRSF009414">
    <property type="entry name" value="LuxC"/>
    <property type="match status" value="1"/>
</dbReference>
<dbReference type="Proteomes" id="UP001314166">
    <property type="component" value="Unassembled WGS sequence"/>
</dbReference>
<evidence type="ECO:0000313" key="3">
    <source>
        <dbReference type="EMBL" id="CAK1231139.1"/>
    </source>
</evidence>
<dbReference type="RefSeq" id="WP_338343464.1">
    <property type="nucleotide sequence ID" value="NZ_CAUZLH010000005.1"/>
</dbReference>
<comment type="catalytic activity">
    <reaction evidence="2">
        <text>a long-chain fatty aldehyde + NADP(+) + CoA = a long-chain fatty acyl-CoA + NADPH + H(+)</text>
        <dbReference type="Rhea" id="RHEA:15437"/>
        <dbReference type="ChEBI" id="CHEBI:15378"/>
        <dbReference type="ChEBI" id="CHEBI:17176"/>
        <dbReference type="ChEBI" id="CHEBI:57287"/>
        <dbReference type="ChEBI" id="CHEBI:57783"/>
        <dbReference type="ChEBI" id="CHEBI:58349"/>
        <dbReference type="ChEBI" id="CHEBI:83139"/>
        <dbReference type="EC" id="1.2.1.50"/>
    </reaction>
</comment>
<organism evidence="3 4">
    <name type="scientific">Fructobacillus evanidus</name>
    <dbReference type="NCBI Taxonomy" id="3064281"/>
    <lineage>
        <taxon>Bacteria</taxon>
        <taxon>Bacillati</taxon>
        <taxon>Bacillota</taxon>
        <taxon>Bacilli</taxon>
        <taxon>Lactobacillales</taxon>
        <taxon>Lactobacillaceae</taxon>
        <taxon>Fructobacillus</taxon>
    </lineage>
</organism>
<comment type="caution">
    <text evidence="3">The sequence shown here is derived from an EMBL/GenBank/DDBJ whole genome shotgun (WGS) entry which is preliminary data.</text>
</comment>